<keyword evidence="4 9" id="KW-0808">Transferase</keyword>
<evidence type="ECO:0000313" key="9">
    <source>
        <dbReference type="EMBL" id="AEF84993.1"/>
    </source>
</evidence>
<accession>F5YM39</accession>
<evidence type="ECO:0000256" key="1">
    <source>
        <dbReference type="ARBA" id="ARBA00022448"/>
    </source>
</evidence>
<dbReference type="GO" id="GO:0016301">
    <property type="term" value="F:kinase activity"/>
    <property type="evidence" value="ECO:0007669"/>
    <property type="project" value="UniProtKB-KW"/>
</dbReference>
<dbReference type="PANTHER" id="PTHR34581">
    <property type="entry name" value="PTS SYSTEM N,N'-DIACETYLCHITOBIOSE-SPECIFIC EIIB COMPONENT"/>
    <property type="match status" value="1"/>
</dbReference>
<dbReference type="EC" id="2.7.1.69" evidence="9"/>
<keyword evidence="1" id="KW-0813">Transport</keyword>
<feature type="domain" description="PTS EIIB type-3" evidence="8">
    <location>
        <begin position="1"/>
        <end position="98"/>
    </location>
</feature>
<dbReference type="PROSITE" id="PS51100">
    <property type="entry name" value="PTS_EIIB_TYPE_3"/>
    <property type="match status" value="1"/>
</dbReference>
<dbReference type="SUPFAM" id="SSF52794">
    <property type="entry name" value="PTS system IIB component-like"/>
    <property type="match status" value="1"/>
</dbReference>
<dbReference type="Proteomes" id="UP000009223">
    <property type="component" value="Chromosome"/>
</dbReference>
<dbReference type="STRING" id="545694.TREPR_0467"/>
<keyword evidence="5" id="KW-0598">Phosphotransferase system</keyword>
<keyword evidence="2" id="KW-0597">Phosphoprotein</keyword>
<feature type="modified residue" description="Phosphocysteine; by EIIA" evidence="7">
    <location>
        <position position="7"/>
    </location>
</feature>
<dbReference type="InterPro" id="IPR013012">
    <property type="entry name" value="PTS_EIIB_3"/>
</dbReference>
<evidence type="ECO:0000256" key="3">
    <source>
        <dbReference type="ARBA" id="ARBA00022597"/>
    </source>
</evidence>
<evidence type="ECO:0000259" key="8">
    <source>
        <dbReference type="PROSITE" id="PS51100"/>
    </source>
</evidence>
<dbReference type="RefSeq" id="WP_015709548.1">
    <property type="nucleotide sequence ID" value="NC_015578.1"/>
</dbReference>
<proteinExistence type="predicted"/>
<dbReference type="KEGG" id="tpi:TREPR_0467"/>
<dbReference type="HOGENOM" id="CLU_147323_2_1_12"/>
<protein>
    <submittedName>
        <fullName evidence="9">Lichenan-specific phosphotransferase enzyme iib component (Pts system lichenan-specific eiib component) (Eiib-lic)</fullName>
        <ecNumber evidence="9">2.7.1.69</ecNumber>
    </submittedName>
</protein>
<dbReference type="CDD" id="cd05564">
    <property type="entry name" value="PTS_IIB_chitobiose_lichenan"/>
    <property type="match status" value="1"/>
</dbReference>
<keyword evidence="10" id="KW-1185">Reference proteome</keyword>
<reference evidence="10" key="1">
    <citation type="submission" date="2009-12" db="EMBL/GenBank/DDBJ databases">
        <title>Complete sequence of Treponema primitia strain ZAS-2.</title>
        <authorList>
            <person name="Tetu S.G."/>
            <person name="Matson E."/>
            <person name="Ren Q."/>
            <person name="Seshadri R."/>
            <person name="Elbourne L."/>
            <person name="Hassan K.A."/>
            <person name="Durkin A."/>
            <person name="Radune D."/>
            <person name="Mohamoud Y."/>
            <person name="Shay R."/>
            <person name="Jin S."/>
            <person name="Zhang X."/>
            <person name="Lucey K."/>
            <person name="Ballor N.R."/>
            <person name="Ottesen E."/>
            <person name="Rosenthal R."/>
            <person name="Allen A."/>
            <person name="Leadbetter J.R."/>
            <person name="Paulsen I.T."/>
        </authorList>
    </citation>
    <scope>NUCLEOTIDE SEQUENCE [LARGE SCALE GENOMIC DNA]</scope>
    <source>
        <strain evidence="10">ATCC BAA-887 / DSM 12427 / ZAS-2</strain>
    </source>
</reference>
<dbReference type="OrthoDB" id="9808134at2"/>
<dbReference type="Pfam" id="PF02302">
    <property type="entry name" value="PTS_IIB"/>
    <property type="match status" value="1"/>
</dbReference>
<name>F5YM39_TREPZ</name>
<evidence type="ECO:0000313" key="10">
    <source>
        <dbReference type="Proteomes" id="UP000009223"/>
    </source>
</evidence>
<dbReference type="EMBL" id="CP001843">
    <property type="protein sequence ID" value="AEF84993.1"/>
    <property type="molecule type" value="Genomic_DNA"/>
</dbReference>
<dbReference type="InterPro" id="IPR003501">
    <property type="entry name" value="PTS_EIIB_2/3"/>
</dbReference>
<evidence type="ECO:0000256" key="2">
    <source>
        <dbReference type="ARBA" id="ARBA00022553"/>
    </source>
</evidence>
<dbReference type="InterPro" id="IPR051819">
    <property type="entry name" value="PTS_sugar-specific_EIIB"/>
</dbReference>
<dbReference type="AlphaFoldDB" id="F5YM39"/>
<keyword evidence="3" id="KW-0762">Sugar transport</keyword>
<dbReference type="GO" id="GO:0009401">
    <property type="term" value="P:phosphoenolpyruvate-dependent sugar phosphotransferase system"/>
    <property type="evidence" value="ECO:0007669"/>
    <property type="project" value="UniProtKB-KW"/>
</dbReference>
<sequence>MKIILACAVGMSTSMLVERMKKAAAVQSMDIEIAAHPVSELGSHSEGCSAILLGPQVSYMKDKVAAAYPAIYVNVINMQDYGMMNGEKVLKDVLQAIK</sequence>
<evidence type="ECO:0000256" key="5">
    <source>
        <dbReference type="ARBA" id="ARBA00022683"/>
    </source>
</evidence>
<evidence type="ECO:0000256" key="4">
    <source>
        <dbReference type="ARBA" id="ARBA00022679"/>
    </source>
</evidence>
<evidence type="ECO:0000256" key="6">
    <source>
        <dbReference type="ARBA" id="ARBA00022777"/>
    </source>
</evidence>
<dbReference type="eggNOG" id="COG1440">
    <property type="taxonomic scope" value="Bacteria"/>
</dbReference>
<dbReference type="Gene3D" id="3.40.50.2300">
    <property type="match status" value="1"/>
</dbReference>
<evidence type="ECO:0000256" key="7">
    <source>
        <dbReference type="PROSITE-ProRule" id="PRU00423"/>
    </source>
</evidence>
<reference evidence="9 10" key="2">
    <citation type="journal article" date="2011" name="ISME J.">
        <title>RNA-seq reveals cooperative metabolic interactions between two termite-gut spirochete species in co-culture.</title>
        <authorList>
            <person name="Rosenthal A.Z."/>
            <person name="Matson E.G."/>
            <person name="Eldar A."/>
            <person name="Leadbetter J.R."/>
        </authorList>
    </citation>
    <scope>NUCLEOTIDE SEQUENCE [LARGE SCALE GENOMIC DNA]</scope>
    <source>
        <strain evidence="10">ATCC BAA-887 / DSM 12427 / ZAS-2</strain>
    </source>
</reference>
<organism evidence="9 10">
    <name type="scientific">Treponema primitia (strain ATCC BAA-887 / DSM 12427 / ZAS-2)</name>
    <dbReference type="NCBI Taxonomy" id="545694"/>
    <lineage>
        <taxon>Bacteria</taxon>
        <taxon>Pseudomonadati</taxon>
        <taxon>Spirochaetota</taxon>
        <taxon>Spirochaetia</taxon>
        <taxon>Spirochaetales</taxon>
        <taxon>Treponemataceae</taxon>
        <taxon>Treponema</taxon>
    </lineage>
</organism>
<dbReference type="InterPro" id="IPR036095">
    <property type="entry name" value="PTS_EIIB-like_sf"/>
</dbReference>
<gene>
    <name evidence="9" type="ordered locus">TREPR_0467</name>
</gene>
<dbReference type="GO" id="GO:0008982">
    <property type="term" value="F:protein-N(PI)-phosphohistidine-sugar phosphotransferase activity"/>
    <property type="evidence" value="ECO:0007669"/>
    <property type="project" value="InterPro"/>
</dbReference>
<dbReference type="PANTHER" id="PTHR34581:SF2">
    <property type="entry name" value="PTS SYSTEM N,N'-DIACETYLCHITOBIOSE-SPECIFIC EIIB COMPONENT"/>
    <property type="match status" value="1"/>
</dbReference>
<keyword evidence="6" id="KW-0418">Kinase</keyword>